<keyword evidence="4" id="KW-1185">Reference proteome</keyword>
<protein>
    <recommendedName>
        <fullName evidence="2">Tf2-1-like SH3-like domain-containing protein</fullName>
    </recommendedName>
</protein>
<dbReference type="InterPro" id="IPR056924">
    <property type="entry name" value="SH3_Tf2-1"/>
</dbReference>
<dbReference type="EMBL" id="CP133615">
    <property type="protein sequence ID" value="WMV25849.1"/>
    <property type="molecule type" value="Genomic_DNA"/>
</dbReference>
<sequence>MKGVMRFGKKGKLSPTYVGPYRMLKRIGKVIYELELPADLAAVHPVFHISLLKKCVGDPASVVPLETVAVKDSLSYEDVPVEILDRQFVLAFSAYLHVLGTQYSQKFSCATYGHHPRTIGQTTARAGGLWFTTATPPQTSSEKLAKSRLTDRPTVRRSDHDPWSVSVDRDFPYQPLTQTTVDQHGPSIDPRSVGLTVDEDQQPVS</sequence>
<feature type="compositionally biased region" description="Basic and acidic residues" evidence="1">
    <location>
        <begin position="143"/>
        <end position="171"/>
    </location>
</feature>
<gene>
    <name evidence="3" type="ORF">MTR67_019234</name>
</gene>
<name>A0AAF0QTY4_SOLVR</name>
<evidence type="ECO:0000259" key="2">
    <source>
        <dbReference type="Pfam" id="PF24626"/>
    </source>
</evidence>
<feature type="domain" description="Tf2-1-like SH3-like" evidence="2">
    <location>
        <begin position="5"/>
        <end position="56"/>
    </location>
</feature>
<dbReference type="Pfam" id="PF24626">
    <property type="entry name" value="SH3_Tf2-1"/>
    <property type="match status" value="1"/>
</dbReference>
<dbReference type="PANTHER" id="PTHR46148">
    <property type="entry name" value="CHROMO DOMAIN-CONTAINING PROTEIN"/>
    <property type="match status" value="1"/>
</dbReference>
<reference evidence="3" key="1">
    <citation type="submission" date="2023-08" db="EMBL/GenBank/DDBJ databases">
        <title>A de novo genome assembly of Solanum verrucosum Schlechtendal, a Mexican diploid species geographically isolated from the other diploid A-genome species in potato relatives.</title>
        <authorList>
            <person name="Hosaka K."/>
        </authorList>
    </citation>
    <scope>NUCLEOTIDE SEQUENCE</scope>
    <source>
        <tissue evidence="3">Young leaves</tissue>
    </source>
</reference>
<feature type="region of interest" description="Disordered" evidence="1">
    <location>
        <begin position="132"/>
        <end position="205"/>
    </location>
</feature>
<evidence type="ECO:0000313" key="4">
    <source>
        <dbReference type="Proteomes" id="UP001234989"/>
    </source>
</evidence>
<feature type="compositionally biased region" description="Polar residues" evidence="1">
    <location>
        <begin position="132"/>
        <end position="142"/>
    </location>
</feature>
<evidence type="ECO:0000313" key="3">
    <source>
        <dbReference type="EMBL" id="WMV25849.1"/>
    </source>
</evidence>
<accession>A0AAF0QTY4</accession>
<organism evidence="3 4">
    <name type="scientific">Solanum verrucosum</name>
    <dbReference type="NCBI Taxonomy" id="315347"/>
    <lineage>
        <taxon>Eukaryota</taxon>
        <taxon>Viridiplantae</taxon>
        <taxon>Streptophyta</taxon>
        <taxon>Embryophyta</taxon>
        <taxon>Tracheophyta</taxon>
        <taxon>Spermatophyta</taxon>
        <taxon>Magnoliopsida</taxon>
        <taxon>eudicotyledons</taxon>
        <taxon>Gunneridae</taxon>
        <taxon>Pentapetalae</taxon>
        <taxon>asterids</taxon>
        <taxon>lamiids</taxon>
        <taxon>Solanales</taxon>
        <taxon>Solanaceae</taxon>
        <taxon>Solanoideae</taxon>
        <taxon>Solaneae</taxon>
        <taxon>Solanum</taxon>
    </lineage>
</organism>
<evidence type="ECO:0000256" key="1">
    <source>
        <dbReference type="SAM" id="MobiDB-lite"/>
    </source>
</evidence>
<dbReference type="AlphaFoldDB" id="A0AAF0QTY4"/>
<dbReference type="Proteomes" id="UP001234989">
    <property type="component" value="Chromosome 4"/>
</dbReference>
<dbReference type="PANTHER" id="PTHR46148:SF57">
    <property type="entry name" value="OS12G0499874 PROTEIN"/>
    <property type="match status" value="1"/>
</dbReference>
<proteinExistence type="predicted"/>